<dbReference type="AlphaFoldDB" id="Q2MV50"/>
<feature type="chain" id="PRO_5004212739" evidence="2">
    <location>
        <begin position="29"/>
        <end position="377"/>
    </location>
</feature>
<evidence type="ECO:0000313" key="5">
    <source>
        <dbReference type="EMBL" id="ABB96260.1"/>
    </source>
</evidence>
<protein>
    <submittedName>
        <fullName evidence="5">AvrM-C</fullName>
    </submittedName>
</protein>
<dbReference type="EMBL" id="DQ279866">
    <property type="protein sequence ID" value="ABB96260.1"/>
    <property type="molecule type" value="Genomic_DNA"/>
</dbReference>
<proteinExistence type="predicted"/>
<accession>Q2MV50</accession>
<evidence type="ECO:0000259" key="4">
    <source>
        <dbReference type="Pfam" id="PF18247"/>
    </source>
</evidence>
<dbReference type="InterPro" id="IPR040489">
    <property type="entry name" value="AvrM-A"/>
</dbReference>
<feature type="signal peptide" evidence="2">
    <location>
        <begin position="1"/>
        <end position="28"/>
    </location>
</feature>
<evidence type="ECO:0000259" key="3">
    <source>
        <dbReference type="Pfam" id="PF18241"/>
    </source>
</evidence>
<dbReference type="Gene3D" id="1.20.58.1680">
    <property type="match status" value="1"/>
</dbReference>
<feature type="domain" description="Flax-rust effector AvrM N-terminal" evidence="4">
    <location>
        <begin position="109"/>
        <end position="163"/>
    </location>
</feature>
<keyword evidence="2" id="KW-0732">Signal</keyword>
<evidence type="ECO:0000256" key="2">
    <source>
        <dbReference type="SAM" id="SignalP"/>
    </source>
</evidence>
<feature type="domain" description="Flax-rust effector AvrM-A" evidence="3">
    <location>
        <begin position="194"/>
        <end position="340"/>
    </location>
</feature>
<name>Q2MV50_MELLI</name>
<evidence type="ECO:0000256" key="1">
    <source>
        <dbReference type="SAM" id="MobiDB-lite"/>
    </source>
</evidence>
<organism evidence="5">
    <name type="scientific">Melampsora lini</name>
    <name type="common">Rust fungus</name>
    <name type="synonym">Xyloma lini</name>
    <dbReference type="NCBI Taxonomy" id="5261"/>
    <lineage>
        <taxon>Eukaryota</taxon>
        <taxon>Fungi</taxon>
        <taxon>Dikarya</taxon>
        <taxon>Basidiomycota</taxon>
        <taxon>Pucciniomycotina</taxon>
        <taxon>Pucciniomycetes</taxon>
        <taxon>Pucciniales</taxon>
        <taxon>Melampsoraceae</taxon>
        <taxon>Melampsora</taxon>
    </lineage>
</organism>
<feature type="region of interest" description="Disordered" evidence="1">
    <location>
        <begin position="57"/>
        <end position="81"/>
    </location>
</feature>
<reference evidence="5" key="1">
    <citation type="journal article" date="2006" name="Plant Cell">
        <title>Haustorially expressed secreted proteins from flax rust are highly enriched for avirulence elicitors.</title>
        <authorList>
            <person name="Catanzariti A.M."/>
            <person name="Dodds P.N."/>
            <person name="Lawrence G.J."/>
            <person name="Ayliffe M.A."/>
            <person name="Ellis J.G."/>
        </authorList>
    </citation>
    <scope>NUCLEOTIDE SEQUENCE</scope>
    <source>
        <strain evidence="5">CH5</strain>
    </source>
</reference>
<sequence length="377" mass="42481">MMMISTKSKLRNIFLLLAIANVNFCVKGHPMNSAKLAEEVKDGLNAAHGDSLSNNLGTVPDVPHQIPNDKSGTPAIEDPKDMKGFNKALKSTPESEKLGTSSVEGIPQPEFDRGFLRPFGAKMKFLKPDQVQKLSTDDLITYMAEKDKNVRDLAIKLRDAKQDSTKNGTPEIKQTYDKAYEKTKAAAEKLVSEESLTRDALLKLTEEQYVEKAALFDKDVYRNNLKRQTYEKLLRSETDVLYREVARIFIAREGEPALTAKIERLALTLENNADTRSKPIDYLAIAADFLKNQANLHADDPELNLYKAEIKAREIKANRAMKEALKGADKLFKRNKILKSPDMRYKSAGFQAFIDKMMAWLSKIMTTKSYIKSLAKP</sequence>
<dbReference type="InterPro" id="IPR041353">
    <property type="entry name" value="AvrM_N"/>
</dbReference>
<dbReference type="Pfam" id="PF18247">
    <property type="entry name" value="AvrM_N"/>
    <property type="match status" value="1"/>
</dbReference>
<dbReference type="Pfam" id="PF18241">
    <property type="entry name" value="AvrM-A"/>
    <property type="match status" value="1"/>
</dbReference>